<reference evidence="2" key="1">
    <citation type="submission" date="2020-03" db="EMBL/GenBank/DDBJ databases">
        <title>Site-based positive gene gene selection in Geosmithia morbida across the United States reveals a broad range of putative effectors and factors for local host and environmental adapation.</title>
        <authorList>
            <person name="Onufrak A."/>
            <person name="Murdoch R.W."/>
            <person name="Gazis R."/>
            <person name="Huff M."/>
            <person name="Staton M."/>
            <person name="Klingeman W."/>
            <person name="Hadziabdic D."/>
        </authorList>
    </citation>
    <scope>NUCLEOTIDE SEQUENCE</scope>
    <source>
        <strain evidence="2">1262</strain>
    </source>
</reference>
<dbReference type="Proteomes" id="UP000749293">
    <property type="component" value="Unassembled WGS sequence"/>
</dbReference>
<dbReference type="AlphaFoldDB" id="A0A9P4Z011"/>
<name>A0A9P4Z011_9HYPO</name>
<evidence type="ECO:0000313" key="3">
    <source>
        <dbReference type="Proteomes" id="UP000749293"/>
    </source>
</evidence>
<dbReference type="EMBL" id="JAANYQ010000002">
    <property type="protein sequence ID" value="KAF4125667.1"/>
    <property type="molecule type" value="Genomic_DNA"/>
</dbReference>
<gene>
    <name evidence="2" type="ORF">GMORB2_0911</name>
</gene>
<feature type="region of interest" description="Disordered" evidence="1">
    <location>
        <begin position="1"/>
        <end position="34"/>
    </location>
</feature>
<evidence type="ECO:0000313" key="2">
    <source>
        <dbReference type="EMBL" id="KAF4125667.1"/>
    </source>
</evidence>
<dbReference type="Pfam" id="PF11312">
    <property type="entry name" value="Methyltransf_34"/>
    <property type="match status" value="1"/>
</dbReference>
<accession>A0A9P4Z011</accession>
<feature type="compositionally biased region" description="Low complexity" evidence="1">
    <location>
        <begin position="8"/>
        <end position="24"/>
    </location>
</feature>
<dbReference type="RefSeq" id="XP_035324319.1">
    <property type="nucleotide sequence ID" value="XM_035462895.1"/>
</dbReference>
<evidence type="ECO:0000256" key="1">
    <source>
        <dbReference type="SAM" id="MobiDB-lite"/>
    </source>
</evidence>
<proteinExistence type="predicted"/>
<sequence>MVKKSSGKKATTTTQKVAATVTTPPVSPEVQGDPKHQQRLLDIFSEAFYSVLSADTFPTLIQEIKQALFNRDFSTAFGREDYLEAYAARWSPTRALCYSHVLRGLESHLSPITTAAAGSDKGRSNLQVVSIGGCAAEHVAVASYVSQCSLEGGHITLVDSAPWSQVASLMHARLTMPPELSRYASASAKASNCAFIEPERLSMSFVQKDVLSLDGRTVADLLRLGPGEGRDPLLVTLFFTLNELYTDGGIGKTTSFLTSLGRSLPNGSLLLVLDSPGSYSETALGKEKKRYPMHWLLDHTLLKADDASVKWEKLKSNDSKWFRLPDTLRYPMQLENMRYQMHLYKLERC</sequence>
<protein>
    <submittedName>
        <fullName evidence="2">25S rRNA (Uracil2843-N3)-methyltransferase</fullName>
    </submittedName>
</protein>
<dbReference type="InterPro" id="IPR021463">
    <property type="entry name" value="Methyltransf_34"/>
</dbReference>
<organism evidence="2 3">
    <name type="scientific">Geosmithia morbida</name>
    <dbReference type="NCBI Taxonomy" id="1094350"/>
    <lineage>
        <taxon>Eukaryota</taxon>
        <taxon>Fungi</taxon>
        <taxon>Dikarya</taxon>
        <taxon>Ascomycota</taxon>
        <taxon>Pezizomycotina</taxon>
        <taxon>Sordariomycetes</taxon>
        <taxon>Hypocreomycetidae</taxon>
        <taxon>Hypocreales</taxon>
        <taxon>Bionectriaceae</taxon>
        <taxon>Geosmithia</taxon>
    </lineage>
</organism>
<dbReference type="OrthoDB" id="6419443at2759"/>
<dbReference type="GeneID" id="55967141"/>
<comment type="caution">
    <text evidence="2">The sequence shown here is derived from an EMBL/GenBank/DDBJ whole genome shotgun (WGS) entry which is preliminary data.</text>
</comment>
<keyword evidence="3" id="KW-1185">Reference proteome</keyword>